<accession>A0ABY1FIB6</accession>
<evidence type="ECO:0000313" key="2">
    <source>
        <dbReference type="Proteomes" id="UP000199211"/>
    </source>
</evidence>
<comment type="caution">
    <text evidence="1">The sequence shown here is derived from an EMBL/GenBank/DDBJ whole genome shotgun (WGS) entry which is preliminary data.</text>
</comment>
<dbReference type="EMBL" id="FOTV01000001">
    <property type="protein sequence ID" value="SFL40993.1"/>
    <property type="molecule type" value="Genomic_DNA"/>
</dbReference>
<reference evidence="1 2" key="1">
    <citation type="submission" date="2016-10" db="EMBL/GenBank/DDBJ databases">
        <authorList>
            <person name="Varghese N."/>
            <person name="Submissions S."/>
        </authorList>
    </citation>
    <scope>NUCLEOTIDE SEQUENCE [LARGE SCALE GENOMIC DNA]</scope>
    <source>
        <strain evidence="1 2">DSM 26291</strain>
    </source>
</reference>
<sequence>MIVHIGLGKTGTTSLQKAIFPRLVEEGFLEQYNPPHIMKALWNYVFTGKGMERLKSDLSALPEKTLISLESLAGWNPATWVDNAKKNALIFPETSTIVITIRDARSYLTSTYVQLLQQGSILKPEEFFLPDSEYHALAQLTRPYLCEVFKVDDFNYKELVELYSDLFSRVAVVPLARLHNLSFLTSIDLIPENNLKSLCDSFSKSKKKNISYSKGAVKLTYARENILSGLGLKTKSSHDFIFENFSDYLREPITPWDVKNYSGLKRFWSRFLVVLSWRYLMQNVVDRFFSFEKYRLPEGVALGRSFLENENFYQAIVDTDRGLLLVEK</sequence>
<keyword evidence="2" id="KW-1185">Reference proteome</keyword>
<proteinExistence type="predicted"/>
<protein>
    <recommendedName>
        <fullName evidence="3">Sulfotransferase domain-containing protein</fullName>
    </recommendedName>
</protein>
<dbReference type="Proteomes" id="UP000199211">
    <property type="component" value="Unassembled WGS sequence"/>
</dbReference>
<gene>
    <name evidence="1" type="ORF">SAMN04487868_101358</name>
</gene>
<dbReference type="InterPro" id="IPR027417">
    <property type="entry name" value="P-loop_NTPase"/>
</dbReference>
<dbReference type="SUPFAM" id="SSF52540">
    <property type="entry name" value="P-loop containing nucleoside triphosphate hydrolases"/>
    <property type="match status" value="1"/>
</dbReference>
<dbReference type="RefSeq" id="WP_143071123.1">
    <property type="nucleotide sequence ID" value="NZ_FOTV01000001.1"/>
</dbReference>
<organism evidence="1 2">
    <name type="scientific">Marinobacter salarius</name>
    <dbReference type="NCBI Taxonomy" id="1420917"/>
    <lineage>
        <taxon>Bacteria</taxon>
        <taxon>Pseudomonadati</taxon>
        <taxon>Pseudomonadota</taxon>
        <taxon>Gammaproteobacteria</taxon>
        <taxon>Pseudomonadales</taxon>
        <taxon>Marinobacteraceae</taxon>
        <taxon>Marinobacter</taxon>
    </lineage>
</organism>
<evidence type="ECO:0000313" key="1">
    <source>
        <dbReference type="EMBL" id="SFL40993.1"/>
    </source>
</evidence>
<name>A0ABY1FIB6_9GAMM</name>
<evidence type="ECO:0008006" key="3">
    <source>
        <dbReference type="Google" id="ProtNLM"/>
    </source>
</evidence>